<dbReference type="Proteomes" id="UP000297280">
    <property type="component" value="Unassembled WGS sequence"/>
</dbReference>
<feature type="region of interest" description="Disordered" evidence="1">
    <location>
        <begin position="75"/>
        <end position="95"/>
    </location>
</feature>
<evidence type="ECO:0000259" key="2">
    <source>
        <dbReference type="Pfam" id="PF20411"/>
    </source>
</evidence>
<name>A0A4Z1KJ23_9HELO</name>
<dbReference type="Pfam" id="PF20411">
    <property type="entry name" value="DUF6697"/>
    <property type="match status" value="1"/>
</dbReference>
<reference evidence="3 4" key="1">
    <citation type="submission" date="2017-12" db="EMBL/GenBank/DDBJ databases">
        <title>Comparative genomics of Botrytis spp.</title>
        <authorList>
            <person name="Valero-Jimenez C.A."/>
            <person name="Tapia P."/>
            <person name="Veloso J."/>
            <person name="Silva-Moreno E."/>
            <person name="Staats M."/>
            <person name="Valdes J.H."/>
            <person name="Van Kan J.A.L."/>
        </authorList>
    </citation>
    <scope>NUCLEOTIDE SEQUENCE [LARGE SCALE GENOMIC DNA]</scope>
    <source>
        <strain evidence="3 4">MUCL3349</strain>
    </source>
</reference>
<evidence type="ECO:0000256" key="1">
    <source>
        <dbReference type="SAM" id="MobiDB-lite"/>
    </source>
</evidence>
<feature type="compositionally biased region" description="Basic and acidic residues" evidence="1">
    <location>
        <begin position="75"/>
        <end position="84"/>
    </location>
</feature>
<organism evidence="3 4">
    <name type="scientific">Botrytis porri</name>
    <dbReference type="NCBI Taxonomy" id="87229"/>
    <lineage>
        <taxon>Eukaryota</taxon>
        <taxon>Fungi</taxon>
        <taxon>Dikarya</taxon>
        <taxon>Ascomycota</taxon>
        <taxon>Pezizomycotina</taxon>
        <taxon>Leotiomycetes</taxon>
        <taxon>Helotiales</taxon>
        <taxon>Sclerotiniaceae</taxon>
        <taxon>Botrytis</taxon>
    </lineage>
</organism>
<sequence>MFEITSNGTKKRKLSTQSSAQPIGNTQPGMEFVLAELSRLREQVVKLGNGNTAGLETESGSPAVVDLTNDDEELSPVKREHGSNDSDVANDLEDVPGGYRTADGWYSSNGSKGAFANIGPYGLTNRQFDPLLPYRPGVHGAQISPYLPPNKIGQTFPLFISDIGDPHFHYYGTYEVMVSDRLGHNEMLELPEKIKRHWARKLGTGSTHEGSEMEPIDSVSKSITEEEAQVITEGAVMAALDRHDLDDSPGVSLYYEYLKCLGYDLDLYHTLMTNINGL</sequence>
<comment type="caution">
    <text evidence="3">The sequence shown here is derived from an EMBL/GenBank/DDBJ whole genome shotgun (WGS) entry which is preliminary data.</text>
</comment>
<feature type="region of interest" description="Disordered" evidence="1">
    <location>
        <begin position="1"/>
        <end position="27"/>
    </location>
</feature>
<dbReference type="AlphaFoldDB" id="A0A4Z1KJ23"/>
<feature type="compositionally biased region" description="Polar residues" evidence="1">
    <location>
        <begin position="15"/>
        <end position="27"/>
    </location>
</feature>
<proteinExistence type="predicted"/>
<feature type="domain" description="DUF6697" evidence="2">
    <location>
        <begin position="121"/>
        <end position="273"/>
    </location>
</feature>
<gene>
    <name evidence="3" type="ORF">BPOR_0392g00050</name>
</gene>
<evidence type="ECO:0000313" key="4">
    <source>
        <dbReference type="Proteomes" id="UP000297280"/>
    </source>
</evidence>
<keyword evidence="4" id="KW-1185">Reference proteome</keyword>
<accession>A0A4Z1KJ23</accession>
<protein>
    <recommendedName>
        <fullName evidence="2">DUF6697 domain-containing protein</fullName>
    </recommendedName>
</protein>
<evidence type="ECO:0000313" key="3">
    <source>
        <dbReference type="EMBL" id="TGO85480.1"/>
    </source>
</evidence>
<dbReference type="InterPro" id="IPR046520">
    <property type="entry name" value="DUF6697"/>
</dbReference>
<dbReference type="EMBL" id="PQXO01000391">
    <property type="protein sequence ID" value="TGO85480.1"/>
    <property type="molecule type" value="Genomic_DNA"/>
</dbReference>